<name>A0A5U9KXS5_SALNE</name>
<dbReference type="RefSeq" id="WP_109148334.1">
    <property type="nucleotide sequence ID" value="NZ_QDUJ01000009.1"/>
</dbReference>
<sequence length="282" mass="31917">MLERGTSWRQGHVLKHDDAVSLGLLKPDETNHKVVVITHDCDLQSNSEKNVELMLGPLKKGSGKMMRAKHPRIIDLCFENPESTKKNAVELRHERKIILPKEAFHCEEPDLSYTISAEEKQALKQWLAAKYGRPAFPNSFEERLRAYDEGKTFIFEKEVANIIAANAEHLIGVFFDLGEDRFNDLEEGVPYELSINVVYDAIAGGPDARVAAEEVCANLNALFFRFYGDPVLGHSELIELNQCNAVADTHFSLYALRRMDQWRVEYISLEDDSYGDFIGAGV</sequence>
<dbReference type="AlphaFoldDB" id="A0A5U9KXS5"/>
<dbReference type="Proteomes" id="UP000839726">
    <property type="component" value="Unassembled WGS sequence"/>
</dbReference>
<reference evidence="1" key="1">
    <citation type="submission" date="2018-07" db="EMBL/GenBank/DDBJ databases">
        <authorList>
            <person name="Ashton P.M."/>
            <person name="Dallman T."/>
            <person name="Nair S."/>
            <person name="De Pinna E."/>
            <person name="Peters T."/>
            <person name="Grant K."/>
        </authorList>
    </citation>
    <scope>NUCLEOTIDE SEQUENCE [LARGE SCALE GENOMIC DNA]</scope>
    <source>
        <strain evidence="1">436933</strain>
    </source>
</reference>
<gene>
    <name evidence="1" type="ORF">DRY71_25390</name>
</gene>
<organism evidence="1">
    <name type="scientific">Salmonella newport</name>
    <dbReference type="NCBI Taxonomy" id="108619"/>
    <lineage>
        <taxon>Bacteria</taxon>
        <taxon>Pseudomonadati</taxon>
        <taxon>Pseudomonadota</taxon>
        <taxon>Gammaproteobacteria</taxon>
        <taxon>Enterobacterales</taxon>
        <taxon>Enterobacteriaceae</taxon>
        <taxon>Salmonella</taxon>
    </lineage>
</organism>
<protein>
    <submittedName>
        <fullName evidence="1">Uncharacterized protein</fullName>
    </submittedName>
</protein>
<dbReference type="EMBL" id="AAGUYM010000049">
    <property type="protein sequence ID" value="EBS2696014.1"/>
    <property type="molecule type" value="Genomic_DNA"/>
</dbReference>
<evidence type="ECO:0000313" key="1">
    <source>
        <dbReference type="EMBL" id="EBS2696014.1"/>
    </source>
</evidence>
<accession>A0A5U9KXS5</accession>
<comment type="caution">
    <text evidence="1">The sequence shown here is derived from an EMBL/GenBank/DDBJ whole genome shotgun (WGS) entry which is preliminary data.</text>
</comment>
<proteinExistence type="predicted"/>